<organism evidence="1 2">
    <name type="scientific">Blumeria graminis f. sp. tritici</name>
    <dbReference type="NCBI Taxonomy" id="62690"/>
    <lineage>
        <taxon>Eukaryota</taxon>
        <taxon>Fungi</taxon>
        <taxon>Dikarya</taxon>
        <taxon>Ascomycota</taxon>
        <taxon>Pezizomycotina</taxon>
        <taxon>Leotiomycetes</taxon>
        <taxon>Erysiphales</taxon>
        <taxon>Erysiphaceae</taxon>
        <taxon>Blumeria</taxon>
    </lineage>
</organism>
<accession>A0A9X9L9N0</accession>
<evidence type="ECO:0000313" key="2">
    <source>
        <dbReference type="Proteomes" id="UP000324639"/>
    </source>
</evidence>
<protein>
    <submittedName>
        <fullName evidence="1">Bgt-51095</fullName>
    </submittedName>
</protein>
<sequence>MARNSSQWNIRRLDICFMDRQYLGRGCKKF</sequence>
<keyword evidence="2" id="KW-1185">Reference proteome</keyword>
<name>A0A9X9L9N0_BLUGR</name>
<proteinExistence type="predicted"/>
<reference evidence="1 2" key="1">
    <citation type="submission" date="2018-08" db="EMBL/GenBank/DDBJ databases">
        <authorList>
            <person name="Muller C M."/>
        </authorList>
    </citation>
    <scope>NUCLEOTIDE SEQUENCE [LARGE SCALE GENOMIC DNA]</scope>
</reference>
<gene>
    <name evidence="1" type="ORF">BGT96224V316_LOCUS1551</name>
</gene>
<dbReference type="EMBL" id="LR026985">
    <property type="protein sequence ID" value="VCU40310.1"/>
    <property type="molecule type" value="Genomic_DNA"/>
</dbReference>
<dbReference type="AlphaFoldDB" id="A0A9X9L9N0"/>
<dbReference type="Proteomes" id="UP000324639">
    <property type="component" value="Chromosome Bgt_-02"/>
</dbReference>
<evidence type="ECO:0000313" key="1">
    <source>
        <dbReference type="EMBL" id="VCU40310.1"/>
    </source>
</evidence>